<dbReference type="Pfam" id="PF03435">
    <property type="entry name" value="Sacchrp_dh_NADP"/>
    <property type="match status" value="1"/>
</dbReference>
<organism evidence="2 3">
    <name type="scientific">Flavihumibacter stibioxidans</name>
    <dbReference type="NCBI Taxonomy" id="1834163"/>
    <lineage>
        <taxon>Bacteria</taxon>
        <taxon>Pseudomonadati</taxon>
        <taxon>Bacteroidota</taxon>
        <taxon>Chitinophagia</taxon>
        <taxon>Chitinophagales</taxon>
        <taxon>Chitinophagaceae</taxon>
        <taxon>Flavihumibacter</taxon>
    </lineage>
</organism>
<accession>A0ABR7MCL6</accession>
<evidence type="ECO:0000313" key="2">
    <source>
        <dbReference type="EMBL" id="MBC6492783.1"/>
    </source>
</evidence>
<protein>
    <recommendedName>
        <fullName evidence="1">Saccharopine dehydrogenase NADP binding domain-containing protein</fullName>
    </recommendedName>
</protein>
<evidence type="ECO:0000259" key="1">
    <source>
        <dbReference type="Pfam" id="PF03435"/>
    </source>
</evidence>
<dbReference type="SUPFAM" id="SSF51735">
    <property type="entry name" value="NAD(P)-binding Rossmann-fold domains"/>
    <property type="match status" value="1"/>
</dbReference>
<dbReference type="Proteomes" id="UP000765802">
    <property type="component" value="Unassembled WGS sequence"/>
</dbReference>
<dbReference type="Gene3D" id="3.40.50.720">
    <property type="entry name" value="NAD(P)-binding Rossmann-like Domain"/>
    <property type="match status" value="1"/>
</dbReference>
<proteinExistence type="predicted"/>
<dbReference type="PANTHER" id="PTHR43781">
    <property type="entry name" value="SACCHAROPINE DEHYDROGENASE"/>
    <property type="match status" value="1"/>
</dbReference>
<reference evidence="2 3" key="1">
    <citation type="submission" date="2016-07" db="EMBL/GenBank/DDBJ databases">
        <title>Genome analysis of Flavihumibacter stibioxidans YS-17.</title>
        <authorList>
            <person name="Shi K."/>
            <person name="Han Y."/>
            <person name="Wang G."/>
        </authorList>
    </citation>
    <scope>NUCLEOTIDE SEQUENCE [LARGE SCALE GENOMIC DNA]</scope>
    <source>
        <strain evidence="2 3">YS-17</strain>
    </source>
</reference>
<dbReference type="EMBL" id="MBUA01000029">
    <property type="protein sequence ID" value="MBC6492783.1"/>
    <property type="molecule type" value="Genomic_DNA"/>
</dbReference>
<dbReference type="RefSeq" id="WP_187258102.1">
    <property type="nucleotide sequence ID" value="NZ_JBHULF010000019.1"/>
</dbReference>
<dbReference type="InterPro" id="IPR005097">
    <property type="entry name" value="Sacchrp_dh_NADP-bd"/>
</dbReference>
<keyword evidence="3" id="KW-1185">Reference proteome</keyword>
<gene>
    <name evidence="2" type="ORF">BC349_17125</name>
</gene>
<dbReference type="PANTHER" id="PTHR43781:SF1">
    <property type="entry name" value="SACCHAROPINE DEHYDROGENASE"/>
    <property type="match status" value="1"/>
</dbReference>
<feature type="domain" description="Saccharopine dehydrogenase NADP binding" evidence="1">
    <location>
        <begin position="6"/>
        <end position="124"/>
    </location>
</feature>
<dbReference type="InterPro" id="IPR036291">
    <property type="entry name" value="NAD(P)-bd_dom_sf"/>
</dbReference>
<comment type="caution">
    <text evidence="2">The sequence shown here is derived from an EMBL/GenBank/DDBJ whole genome shotgun (WGS) entry which is preliminary data.</text>
</comment>
<name>A0ABR7MCL6_9BACT</name>
<sequence>MSGTLLLYGANGYTGKLILELSVQQRIKPILAGRNAIAIRSLAESYSLPYRIGGLEDQATMDVLLKDVDVVIHAAGPFSITARPMMEACIRNKVHYLDITGEIGVFEMAAQLGKEARAAGIMLMPGVGFDVVPTDCMAQHLKTLMPDATHLALAFANIGGAISHGTATTMAQSLGEGGAIRSKGKIIRSPLGAYHRWVDFGKGKRFVMSIPWGDVATAFHTTGIPNIIAYTAIKPGIHRLLKLQGLLNPVLKTRWARKMVQNYINRQPAGPSTEMLNRSSSMVWGEVSNPKGETISARMSCMNGYSLTAHSSLLIAKKVLAEQFKPGYQTPAGCYGAQLIGEIPGSSEINTVSKSP</sequence>
<evidence type="ECO:0000313" key="3">
    <source>
        <dbReference type="Proteomes" id="UP000765802"/>
    </source>
</evidence>